<gene>
    <name evidence="1" type="ORF">FSB_LOCUS60643</name>
</gene>
<accession>A0A2N9J8Q2</accession>
<name>A0A2N9J8Q2_FAGSY</name>
<proteinExistence type="predicted"/>
<organism evidence="1">
    <name type="scientific">Fagus sylvatica</name>
    <name type="common">Beechnut</name>
    <dbReference type="NCBI Taxonomy" id="28930"/>
    <lineage>
        <taxon>Eukaryota</taxon>
        <taxon>Viridiplantae</taxon>
        <taxon>Streptophyta</taxon>
        <taxon>Embryophyta</taxon>
        <taxon>Tracheophyta</taxon>
        <taxon>Spermatophyta</taxon>
        <taxon>Magnoliopsida</taxon>
        <taxon>eudicotyledons</taxon>
        <taxon>Gunneridae</taxon>
        <taxon>Pentapetalae</taxon>
        <taxon>rosids</taxon>
        <taxon>fabids</taxon>
        <taxon>Fagales</taxon>
        <taxon>Fagaceae</taxon>
        <taxon>Fagus</taxon>
    </lineage>
</organism>
<evidence type="ECO:0000313" key="1">
    <source>
        <dbReference type="EMBL" id="SPD32761.1"/>
    </source>
</evidence>
<dbReference type="EMBL" id="OIVN01006420">
    <property type="protein sequence ID" value="SPD32761.1"/>
    <property type="molecule type" value="Genomic_DNA"/>
</dbReference>
<reference evidence="1" key="1">
    <citation type="submission" date="2018-02" db="EMBL/GenBank/DDBJ databases">
        <authorList>
            <person name="Cohen D.B."/>
            <person name="Kent A.D."/>
        </authorList>
    </citation>
    <scope>NUCLEOTIDE SEQUENCE</scope>
</reference>
<dbReference type="AlphaFoldDB" id="A0A2N9J8Q2"/>
<protein>
    <submittedName>
        <fullName evidence="1">Uncharacterized protein</fullName>
    </submittedName>
</protein>
<sequence>MGLSLSRAQWVGHDKCIGLEATWAQINIVLDNQAQLGGVEKGFGSLKHQFASASESTVVRDLIAHATDKMEKPLEDCGNKEIVPEPPRLEAGQLEFFSGYQNQSIANVSCARGSPNDWFLEMRDEKRVRLLVEIPLPIPHSRLIRPQRKLMLTACSVGYEEEVTRLLMAIDARRIQWVKETSRLKKAARASQIVDNCRKGQAGSSSSRDERTSLLEEISWRQSRALWLREGDSNIRFFHQIANSNWCHNSISSLMVNGEFSSNQEAIKDCIKEFYECLYVKEGARRPFLDWLEVSRISETNSHWLDSLLRRRFFGW</sequence>